<feature type="transmembrane region" description="Helical" evidence="1">
    <location>
        <begin position="96"/>
        <end position="125"/>
    </location>
</feature>
<keyword evidence="1" id="KW-0812">Transmembrane</keyword>
<dbReference type="AlphaFoldDB" id="A0A1G9CCF1"/>
<proteinExistence type="predicted"/>
<feature type="transmembrane region" description="Helical" evidence="1">
    <location>
        <begin position="151"/>
        <end position="184"/>
    </location>
</feature>
<dbReference type="Proteomes" id="UP000198718">
    <property type="component" value="Unassembled WGS sequence"/>
</dbReference>
<reference evidence="2 3" key="1">
    <citation type="submission" date="2016-10" db="EMBL/GenBank/DDBJ databases">
        <authorList>
            <person name="de Groot N.N."/>
        </authorList>
    </citation>
    <scope>NUCLEOTIDE SEQUENCE [LARGE SCALE GENOMIC DNA]</scope>
    <source>
        <strain evidence="2 3">DSM 18346</strain>
    </source>
</reference>
<dbReference type="RefSeq" id="WP_090552696.1">
    <property type="nucleotide sequence ID" value="NZ_FNFP01000002.1"/>
</dbReference>
<keyword evidence="1" id="KW-0472">Membrane</keyword>
<evidence type="ECO:0000313" key="2">
    <source>
        <dbReference type="EMBL" id="SDK49337.1"/>
    </source>
</evidence>
<feature type="transmembrane region" description="Helical" evidence="1">
    <location>
        <begin position="52"/>
        <end position="76"/>
    </location>
</feature>
<gene>
    <name evidence="2" type="ORF">SAMN05660472_01426</name>
</gene>
<dbReference type="STRING" id="393762.SAMN05660472_01426"/>
<evidence type="ECO:0000256" key="1">
    <source>
        <dbReference type="SAM" id="Phobius"/>
    </source>
</evidence>
<keyword evidence="1" id="KW-1133">Transmembrane helix</keyword>
<name>A0A1G9CCF1_9FIRM</name>
<evidence type="ECO:0000313" key="3">
    <source>
        <dbReference type="Proteomes" id="UP000198718"/>
    </source>
</evidence>
<protein>
    <submittedName>
        <fullName evidence="2">Uncharacterized protein</fullName>
    </submittedName>
</protein>
<dbReference type="EMBL" id="FNFP01000002">
    <property type="protein sequence ID" value="SDK49337.1"/>
    <property type="molecule type" value="Genomic_DNA"/>
</dbReference>
<dbReference type="OrthoDB" id="1680253at2"/>
<keyword evidence="3" id="KW-1185">Reference proteome</keyword>
<accession>A0A1G9CCF1</accession>
<sequence>MFLEIFKTFIAVFLLGIVIKLLDDEVDGDKVLKAVYSSIYKDISAYKLPYSLLFVSLTMLLQPHLVFSLFTSAYMIGMFDFPNKKLPLKLKSYQEIGIIIVLNLFLIPLEIFFLSFTIILLIQLIDDLLDYKYDFKYGYKNYVNKFGKGEIIITSCILLLLCLILSWINTIIILSSNFFINYLYARI</sequence>
<organism evidence="2 3">
    <name type="scientific">Natronincola ferrireducens</name>
    <dbReference type="NCBI Taxonomy" id="393762"/>
    <lineage>
        <taxon>Bacteria</taxon>
        <taxon>Bacillati</taxon>
        <taxon>Bacillota</taxon>
        <taxon>Clostridia</taxon>
        <taxon>Peptostreptococcales</taxon>
        <taxon>Natronincolaceae</taxon>
        <taxon>Natronincola</taxon>
    </lineage>
</organism>